<keyword evidence="3" id="KW-1185">Reference proteome</keyword>
<name>A0A1G7PRB8_9RHOB</name>
<dbReference type="EMBL" id="FNBP01000003">
    <property type="protein sequence ID" value="SDF88753.1"/>
    <property type="molecule type" value="Genomic_DNA"/>
</dbReference>
<gene>
    <name evidence="2" type="ORF">SAMN04489759_103418</name>
</gene>
<feature type="transmembrane region" description="Helical" evidence="1">
    <location>
        <begin position="26"/>
        <end position="48"/>
    </location>
</feature>
<evidence type="ECO:0000313" key="2">
    <source>
        <dbReference type="EMBL" id="SDF88753.1"/>
    </source>
</evidence>
<keyword evidence="1" id="KW-0472">Membrane</keyword>
<evidence type="ECO:0000256" key="1">
    <source>
        <dbReference type="SAM" id="Phobius"/>
    </source>
</evidence>
<protein>
    <submittedName>
        <fullName evidence="2">Uncharacterized protein</fullName>
    </submittedName>
</protein>
<accession>A0A1G7PRB8</accession>
<reference evidence="3" key="1">
    <citation type="submission" date="2016-10" db="EMBL/GenBank/DDBJ databases">
        <authorList>
            <person name="Varghese N."/>
            <person name="Submissions S."/>
        </authorList>
    </citation>
    <scope>NUCLEOTIDE SEQUENCE [LARGE SCALE GENOMIC DNA]</scope>
    <source>
        <strain evidence="3">DSM 16477</strain>
    </source>
</reference>
<evidence type="ECO:0000313" key="3">
    <source>
        <dbReference type="Proteomes" id="UP000199399"/>
    </source>
</evidence>
<dbReference type="Proteomes" id="UP000199399">
    <property type="component" value="Unassembled WGS sequence"/>
</dbReference>
<dbReference type="AlphaFoldDB" id="A0A1G7PRB8"/>
<sequence>MALAYILSGVTTGGLAAMLWLTTGGSPLAALGIYAITGQVTTLGLLAVSLPRRRAEA</sequence>
<organism evidence="2 3">
    <name type="scientific">Sulfitobacter delicatus</name>
    <dbReference type="NCBI Taxonomy" id="218672"/>
    <lineage>
        <taxon>Bacteria</taxon>
        <taxon>Pseudomonadati</taxon>
        <taxon>Pseudomonadota</taxon>
        <taxon>Alphaproteobacteria</taxon>
        <taxon>Rhodobacterales</taxon>
        <taxon>Roseobacteraceae</taxon>
        <taxon>Sulfitobacter</taxon>
    </lineage>
</organism>
<dbReference type="RefSeq" id="WP_167356389.1">
    <property type="nucleotide sequence ID" value="NZ_FNBP01000003.1"/>
</dbReference>
<keyword evidence="1" id="KW-1133">Transmembrane helix</keyword>
<proteinExistence type="predicted"/>
<keyword evidence="1" id="KW-0812">Transmembrane</keyword>